<dbReference type="InterPro" id="IPR004547">
    <property type="entry name" value="Glucosamine6P_isomerase"/>
</dbReference>
<dbReference type="EMBL" id="PYZL01000060">
    <property type="protein sequence ID" value="PTE72109.1"/>
    <property type="molecule type" value="Genomic_DNA"/>
</dbReference>
<dbReference type="GO" id="GO:0016853">
    <property type="term" value="F:isomerase activity"/>
    <property type="evidence" value="ECO:0007669"/>
    <property type="project" value="UniProtKB-KW"/>
</dbReference>
<evidence type="ECO:0000313" key="2">
    <source>
        <dbReference type="EMBL" id="PTF12368.1"/>
    </source>
</evidence>
<gene>
    <name evidence="1" type="ORF">BUY44_08545</name>
    <name evidence="3" type="ORF">BUY47_00140</name>
    <name evidence="2" type="ORF">BUY48_09705</name>
</gene>
<dbReference type="GO" id="GO:0005737">
    <property type="term" value="C:cytoplasm"/>
    <property type="evidence" value="ECO:0007669"/>
    <property type="project" value="TreeGrafter"/>
</dbReference>
<name>A0A2K4DJ00_9STAP</name>
<dbReference type="Proteomes" id="UP000243350">
    <property type="component" value="Unassembled WGS sequence"/>
</dbReference>
<dbReference type="GO" id="GO:0019262">
    <property type="term" value="P:N-acetylneuraminate catabolic process"/>
    <property type="evidence" value="ECO:0007669"/>
    <property type="project" value="TreeGrafter"/>
</dbReference>
<dbReference type="Proteomes" id="UP000242088">
    <property type="component" value="Unassembled WGS sequence"/>
</dbReference>
<dbReference type="OrthoDB" id="2405709at2"/>
<keyword evidence="4" id="KW-1185">Reference proteome</keyword>
<evidence type="ECO:0000313" key="3">
    <source>
        <dbReference type="EMBL" id="PTF15223.1"/>
    </source>
</evidence>
<reference evidence="3" key="2">
    <citation type="submission" date="2018-03" db="EMBL/GenBank/DDBJ databases">
        <authorList>
            <person name="Naushad S."/>
        </authorList>
    </citation>
    <scope>NUCLEOTIDE SEQUENCE</scope>
    <source>
        <strain evidence="3">SNUC 1409</strain>
    </source>
</reference>
<reference evidence="4 5" key="1">
    <citation type="journal article" date="2016" name="Front. Microbiol.">
        <title>Comprehensive Phylogenetic Analysis of Bovine Non-aureus Staphylococci Species Based on Whole-Genome Sequencing.</title>
        <authorList>
            <person name="Naushad S."/>
            <person name="Barkema H.W."/>
            <person name="Luby C."/>
            <person name="Condas L.A."/>
            <person name="Nobrega D.B."/>
            <person name="Carson D.A."/>
            <person name="De Buck J."/>
        </authorList>
    </citation>
    <scope>NUCLEOTIDE SEQUENCE [LARGE SCALE GENOMIC DNA]</scope>
    <source>
        <strain evidence="3 4">SNUC 1409</strain>
        <strain evidence="2 6">SNUC 4143</strain>
        <strain evidence="1 5">SNUC 761</strain>
    </source>
</reference>
<dbReference type="Gene3D" id="3.40.50.1360">
    <property type="match status" value="1"/>
</dbReference>
<sequence>MAMNFKVFNDVEHVAKFTADIIRKQFNNNPTTIAGIHLTKDAAPVLDELKKDVDRNAVDFSQINILDYDDNRSYYETLGVPASQVYPINLDDDAESLIDDKIKTKENKGKLILQVTSIDESGSLNVNVRQGLLKAREVVLVVTGANKKEVIKKLYEENGKSNFEPADLKTHRMVTVVLDRAAAEGLPEDVKEYFTAEFA</sequence>
<proteinExistence type="predicted"/>
<dbReference type="GeneID" id="48887646"/>
<dbReference type="Proteomes" id="UP000242547">
    <property type="component" value="Unassembled WGS sequence"/>
</dbReference>
<dbReference type="GO" id="GO:0004342">
    <property type="term" value="F:glucosamine-6-phosphate deaminase activity"/>
    <property type="evidence" value="ECO:0007669"/>
    <property type="project" value="InterPro"/>
</dbReference>
<dbReference type="GO" id="GO:0006046">
    <property type="term" value="P:N-acetylglucosamine catabolic process"/>
    <property type="evidence" value="ECO:0007669"/>
    <property type="project" value="TreeGrafter"/>
</dbReference>
<evidence type="ECO:0000313" key="4">
    <source>
        <dbReference type="Proteomes" id="UP000242088"/>
    </source>
</evidence>
<dbReference type="SUPFAM" id="SSF100950">
    <property type="entry name" value="NagB/RpiA/CoA transferase-like"/>
    <property type="match status" value="1"/>
</dbReference>
<evidence type="ECO:0000313" key="6">
    <source>
        <dbReference type="Proteomes" id="UP000243350"/>
    </source>
</evidence>
<dbReference type="GO" id="GO:0006043">
    <property type="term" value="P:glucosamine catabolic process"/>
    <property type="evidence" value="ECO:0007669"/>
    <property type="project" value="TreeGrafter"/>
</dbReference>
<reference evidence="2" key="3">
    <citation type="submission" date="2018-03" db="EMBL/GenBank/DDBJ databases">
        <authorList>
            <person name="Keele B.F."/>
        </authorList>
    </citation>
    <scope>NUCLEOTIDE SEQUENCE</scope>
    <source>
        <strain evidence="2">SNUC 4143</strain>
        <strain evidence="1">SNUC 761</strain>
    </source>
</reference>
<keyword evidence="2" id="KW-0413">Isomerase</keyword>
<accession>A0A2K4DJ00</accession>
<evidence type="ECO:0000313" key="5">
    <source>
        <dbReference type="Proteomes" id="UP000242547"/>
    </source>
</evidence>
<comment type="caution">
    <text evidence="2">The sequence shown here is derived from an EMBL/GenBank/DDBJ whole genome shotgun (WGS) entry which is preliminary data.</text>
</comment>
<dbReference type="EMBL" id="PYZI01000001">
    <property type="protein sequence ID" value="PTF15223.1"/>
    <property type="molecule type" value="Genomic_DNA"/>
</dbReference>
<dbReference type="PANTHER" id="PTHR11280:SF5">
    <property type="entry name" value="GLUCOSAMINE-6-PHOSPHATE ISOMERASE"/>
    <property type="match status" value="1"/>
</dbReference>
<dbReference type="GO" id="GO:0042802">
    <property type="term" value="F:identical protein binding"/>
    <property type="evidence" value="ECO:0007669"/>
    <property type="project" value="TreeGrafter"/>
</dbReference>
<dbReference type="AlphaFoldDB" id="A0A2K4DJ00"/>
<dbReference type="PANTHER" id="PTHR11280">
    <property type="entry name" value="GLUCOSAMINE-6-PHOSPHATE ISOMERASE"/>
    <property type="match status" value="1"/>
</dbReference>
<dbReference type="EMBL" id="PYZH01000074">
    <property type="protein sequence ID" value="PTF12368.1"/>
    <property type="molecule type" value="Genomic_DNA"/>
</dbReference>
<organism evidence="2 6">
    <name type="scientific">Staphylococcus devriesei</name>
    <dbReference type="NCBI Taxonomy" id="586733"/>
    <lineage>
        <taxon>Bacteria</taxon>
        <taxon>Bacillati</taxon>
        <taxon>Bacillota</taxon>
        <taxon>Bacilli</taxon>
        <taxon>Bacillales</taxon>
        <taxon>Staphylococcaceae</taxon>
        <taxon>Staphylococcus</taxon>
    </lineage>
</organism>
<dbReference type="RefSeq" id="WP_103167172.1">
    <property type="nucleotide sequence ID" value="NZ_CP130489.1"/>
</dbReference>
<evidence type="ECO:0000313" key="1">
    <source>
        <dbReference type="EMBL" id="PTE72109.1"/>
    </source>
</evidence>
<protein>
    <submittedName>
        <fullName evidence="2">Glucosamine-6-phosphate isomerase</fullName>
    </submittedName>
</protein>
<dbReference type="InterPro" id="IPR037171">
    <property type="entry name" value="NagB/RpiA_transferase-like"/>
</dbReference>